<organism evidence="6 7">
    <name type="scientific">Luteimonas terrae</name>
    <dbReference type="NCBI Taxonomy" id="1530191"/>
    <lineage>
        <taxon>Bacteria</taxon>
        <taxon>Pseudomonadati</taxon>
        <taxon>Pseudomonadota</taxon>
        <taxon>Gammaproteobacteria</taxon>
        <taxon>Lysobacterales</taxon>
        <taxon>Lysobacteraceae</taxon>
        <taxon>Luteimonas</taxon>
    </lineage>
</organism>
<feature type="domain" description="HTH iclR-type" evidence="4">
    <location>
        <begin position="15"/>
        <end position="77"/>
    </location>
</feature>
<dbReference type="Gene3D" id="1.10.10.10">
    <property type="entry name" value="Winged helix-like DNA-binding domain superfamily/Winged helix DNA-binding domain"/>
    <property type="match status" value="1"/>
</dbReference>
<dbReference type="InterPro" id="IPR036388">
    <property type="entry name" value="WH-like_DNA-bd_sf"/>
</dbReference>
<dbReference type="PANTHER" id="PTHR30136">
    <property type="entry name" value="HELIX-TURN-HELIX TRANSCRIPTIONAL REGULATOR, ICLR FAMILY"/>
    <property type="match status" value="1"/>
</dbReference>
<dbReference type="Proteomes" id="UP000295543">
    <property type="component" value="Unassembled WGS sequence"/>
</dbReference>
<dbReference type="InterPro" id="IPR036390">
    <property type="entry name" value="WH_DNA-bd_sf"/>
</dbReference>
<feature type="domain" description="IclR-ED" evidence="5">
    <location>
        <begin position="78"/>
        <end position="260"/>
    </location>
</feature>
<proteinExistence type="predicted"/>
<evidence type="ECO:0000259" key="5">
    <source>
        <dbReference type="PROSITE" id="PS51078"/>
    </source>
</evidence>
<sequence length="264" mass="28382">MSTADSNAELGDAALPTAVVSLKVIEALANAPQGLGVTQLSNLLGMPKARAHRHLSALREHGYVTQDASSNHYRVGWQLYLLGRACVSRFDLMTLAKPALQRLRDEVGQTIVISSYADDSVIVIDFLRGTSPIEITLRPGSRFPHNTSAQGKVVLAFGPADVREGFLSTPLPQSTARSIVDAPALRAELDRVRARGWSDAPEELFTGINALAAPLLQADGSLFGTLAIVGSIHYLPETPDPQHVDSLLRTSQEISQLLGFQRAT</sequence>
<dbReference type="InterPro" id="IPR050707">
    <property type="entry name" value="HTH_MetabolicPath_Reg"/>
</dbReference>
<dbReference type="PROSITE" id="PS51078">
    <property type="entry name" value="ICLR_ED"/>
    <property type="match status" value="1"/>
</dbReference>
<dbReference type="CDD" id="cd00090">
    <property type="entry name" value="HTH_ARSR"/>
    <property type="match status" value="1"/>
</dbReference>
<dbReference type="GO" id="GO:0003677">
    <property type="term" value="F:DNA binding"/>
    <property type="evidence" value="ECO:0007669"/>
    <property type="project" value="UniProtKB-KW"/>
</dbReference>
<comment type="caution">
    <text evidence="6">The sequence shown here is derived from an EMBL/GenBank/DDBJ whole genome shotgun (WGS) entry which is preliminary data.</text>
</comment>
<evidence type="ECO:0000259" key="4">
    <source>
        <dbReference type="PROSITE" id="PS51077"/>
    </source>
</evidence>
<protein>
    <submittedName>
        <fullName evidence="6">IclR family transcriptional regulator</fullName>
    </submittedName>
</protein>
<evidence type="ECO:0000313" key="7">
    <source>
        <dbReference type="Proteomes" id="UP000295543"/>
    </source>
</evidence>
<keyword evidence="2" id="KW-0238">DNA-binding</keyword>
<keyword evidence="3" id="KW-0804">Transcription</keyword>
<name>A0A4R5U8L9_9GAMM</name>
<dbReference type="RefSeq" id="WP_133393890.1">
    <property type="nucleotide sequence ID" value="NZ_SMTG01000004.1"/>
</dbReference>
<dbReference type="SUPFAM" id="SSF55781">
    <property type="entry name" value="GAF domain-like"/>
    <property type="match status" value="1"/>
</dbReference>
<dbReference type="Pfam" id="PF09339">
    <property type="entry name" value="HTH_IclR"/>
    <property type="match status" value="1"/>
</dbReference>
<dbReference type="SMART" id="SM00346">
    <property type="entry name" value="HTH_ICLR"/>
    <property type="match status" value="1"/>
</dbReference>
<keyword evidence="1" id="KW-0805">Transcription regulation</keyword>
<dbReference type="PANTHER" id="PTHR30136:SF8">
    <property type="entry name" value="TRANSCRIPTIONAL REGULATORY PROTEIN"/>
    <property type="match status" value="1"/>
</dbReference>
<dbReference type="GO" id="GO:0003700">
    <property type="term" value="F:DNA-binding transcription factor activity"/>
    <property type="evidence" value="ECO:0007669"/>
    <property type="project" value="TreeGrafter"/>
</dbReference>
<dbReference type="Gene3D" id="3.30.450.40">
    <property type="match status" value="1"/>
</dbReference>
<gene>
    <name evidence="6" type="ORF">E2F49_10835</name>
</gene>
<evidence type="ECO:0000256" key="3">
    <source>
        <dbReference type="ARBA" id="ARBA00023163"/>
    </source>
</evidence>
<dbReference type="EMBL" id="SMTG01000004">
    <property type="protein sequence ID" value="TDK30830.1"/>
    <property type="molecule type" value="Genomic_DNA"/>
</dbReference>
<reference evidence="6 7" key="1">
    <citation type="submission" date="2019-03" db="EMBL/GenBank/DDBJ databases">
        <title>Luteimonas zhaokaii sp.nov., isolated from the rectal contents of Plateau pika in Yushu, Qinghai Province, China.</title>
        <authorList>
            <person name="Zhang G."/>
        </authorList>
    </citation>
    <scope>NUCLEOTIDE SEQUENCE [LARGE SCALE GENOMIC DNA]</scope>
    <source>
        <strain evidence="6 7">THG-MD21</strain>
    </source>
</reference>
<dbReference type="PROSITE" id="PS51077">
    <property type="entry name" value="HTH_ICLR"/>
    <property type="match status" value="1"/>
</dbReference>
<dbReference type="InterPro" id="IPR014757">
    <property type="entry name" value="Tscrpt_reg_IclR_C"/>
</dbReference>
<dbReference type="InterPro" id="IPR005471">
    <property type="entry name" value="Tscrpt_reg_IclR_N"/>
</dbReference>
<dbReference type="GO" id="GO:0045892">
    <property type="term" value="P:negative regulation of DNA-templated transcription"/>
    <property type="evidence" value="ECO:0007669"/>
    <property type="project" value="TreeGrafter"/>
</dbReference>
<keyword evidence="7" id="KW-1185">Reference proteome</keyword>
<dbReference type="SUPFAM" id="SSF46785">
    <property type="entry name" value="Winged helix' DNA-binding domain"/>
    <property type="match status" value="1"/>
</dbReference>
<dbReference type="InterPro" id="IPR029016">
    <property type="entry name" value="GAF-like_dom_sf"/>
</dbReference>
<dbReference type="OrthoDB" id="6057486at2"/>
<dbReference type="AlphaFoldDB" id="A0A4R5U8L9"/>
<evidence type="ECO:0000256" key="2">
    <source>
        <dbReference type="ARBA" id="ARBA00023125"/>
    </source>
</evidence>
<accession>A0A4R5U8L9</accession>
<evidence type="ECO:0000313" key="6">
    <source>
        <dbReference type="EMBL" id="TDK30830.1"/>
    </source>
</evidence>
<evidence type="ECO:0000256" key="1">
    <source>
        <dbReference type="ARBA" id="ARBA00023015"/>
    </source>
</evidence>
<dbReference type="InterPro" id="IPR011991">
    <property type="entry name" value="ArsR-like_HTH"/>
</dbReference>
<dbReference type="Pfam" id="PF01614">
    <property type="entry name" value="IclR_C"/>
    <property type="match status" value="1"/>
</dbReference>